<feature type="site" description="Cleavage (non-hydrolytic); by autocatalysis" evidence="11">
    <location>
        <begin position="1120"/>
        <end position="1121"/>
    </location>
</feature>
<feature type="active site" description="Charge relay system; for autoendoproteolytic cleavage activity" evidence="11">
    <location>
        <position position="1121"/>
    </location>
</feature>
<dbReference type="Proteomes" id="UP000196158">
    <property type="component" value="Unassembled WGS sequence"/>
</dbReference>
<keyword evidence="5 11" id="KW-0472">Membrane</keyword>
<keyword evidence="9 11" id="KW-1208">Phospholipid metabolism</keyword>
<comment type="catalytic activity">
    <reaction evidence="11">
        <text>a 1,2-diacyl-sn-glycero-3-phospho-L-serine + H(+) = a 1,2-diacyl-sn-glycero-3-phosphoethanolamine + CO2</text>
        <dbReference type="Rhea" id="RHEA:20828"/>
        <dbReference type="ChEBI" id="CHEBI:15378"/>
        <dbReference type="ChEBI" id="CHEBI:16526"/>
        <dbReference type="ChEBI" id="CHEBI:57262"/>
        <dbReference type="ChEBI" id="CHEBI:64612"/>
        <dbReference type="EC" id="4.1.1.65"/>
    </reaction>
</comment>
<feature type="chain" id="PRO_5023541286" description="Phosphatidylserine decarboxylase 2 alpha chain" evidence="11">
    <location>
        <begin position="1121"/>
        <end position="1229"/>
    </location>
</feature>
<organism evidence="14 15">
    <name type="scientific">Maudiozyma saulgeensis</name>
    <dbReference type="NCBI Taxonomy" id="1789683"/>
    <lineage>
        <taxon>Eukaryota</taxon>
        <taxon>Fungi</taxon>
        <taxon>Dikarya</taxon>
        <taxon>Ascomycota</taxon>
        <taxon>Saccharomycotina</taxon>
        <taxon>Saccharomycetes</taxon>
        <taxon>Saccharomycetales</taxon>
        <taxon>Saccharomycetaceae</taxon>
        <taxon>Maudiozyma</taxon>
    </lineage>
</organism>
<dbReference type="HAMAP" id="MF_00663">
    <property type="entry name" value="PS_decarb_PSD_B_type2"/>
    <property type="match status" value="1"/>
</dbReference>
<evidence type="ECO:0000256" key="9">
    <source>
        <dbReference type="ARBA" id="ARBA00023264"/>
    </source>
</evidence>
<keyword evidence="11" id="KW-0967">Endosome</keyword>
<feature type="region of interest" description="Disordered" evidence="12">
    <location>
        <begin position="329"/>
        <end position="361"/>
    </location>
</feature>
<evidence type="ECO:0000256" key="10">
    <source>
        <dbReference type="ARBA" id="ARBA00023317"/>
    </source>
</evidence>
<comment type="domain">
    <text evidence="11">The C2 domains have an essential, but non-catalytic function. They may facilitate interaction with PstB2 and are required for lipid transport function.</text>
</comment>
<protein>
    <recommendedName>
        <fullName evidence="11">Phosphatidylserine decarboxylase proenzyme 2</fullName>
        <ecNumber evidence="11">4.1.1.65</ecNumber>
    </recommendedName>
    <component>
        <recommendedName>
            <fullName evidence="11">Phosphatidylserine decarboxylase 2 beta chain</fullName>
        </recommendedName>
    </component>
    <component>
        <recommendedName>
            <fullName evidence="11">Phosphatidylserine decarboxylase 2 alpha chain</fullName>
        </recommendedName>
    </component>
</protein>
<feature type="active site" description="Charge relay system; for autoendoproteolytic cleavage activity" evidence="11">
    <location>
        <position position="977"/>
    </location>
</feature>
<dbReference type="EMBL" id="FXLY01000008">
    <property type="protein sequence ID" value="SMN21451.1"/>
    <property type="molecule type" value="Genomic_DNA"/>
</dbReference>
<dbReference type="OrthoDB" id="67700at2759"/>
<dbReference type="Pfam" id="PF02666">
    <property type="entry name" value="PS_Dcarbxylase"/>
    <property type="match status" value="1"/>
</dbReference>
<feature type="active site" description="Schiff-base intermediate with substrate; via pyruvic acid; for decarboxylase activity" evidence="11">
    <location>
        <position position="1121"/>
    </location>
</feature>
<dbReference type="GO" id="GO:0000139">
    <property type="term" value="C:Golgi membrane"/>
    <property type="evidence" value="ECO:0007669"/>
    <property type="project" value="UniProtKB-SubCell"/>
</dbReference>
<gene>
    <name evidence="11" type="primary">PSD2</name>
    <name evidence="14" type="ORF">KASA_0K01067G</name>
</gene>
<evidence type="ECO:0000256" key="1">
    <source>
        <dbReference type="ARBA" id="ARBA00005189"/>
    </source>
</evidence>
<feature type="modified residue" description="Pyruvic acid (Ser); by autocatalysis" evidence="11">
    <location>
        <position position="1121"/>
    </location>
</feature>
<feature type="domain" description="C2" evidence="13">
    <location>
        <begin position="552"/>
        <end position="677"/>
    </location>
</feature>
<feature type="active site" description="Charge relay system; for autoendoproteolytic cleavage activity" evidence="11">
    <location>
        <position position="1034"/>
    </location>
</feature>
<dbReference type="PANTHER" id="PTHR10067">
    <property type="entry name" value="PHOSPHATIDYLSERINE DECARBOXYLASE"/>
    <property type="match status" value="1"/>
</dbReference>
<evidence type="ECO:0000256" key="3">
    <source>
        <dbReference type="ARBA" id="ARBA00022793"/>
    </source>
</evidence>
<keyword evidence="15" id="KW-1185">Reference proteome</keyword>
<dbReference type="Gene3D" id="2.60.40.150">
    <property type="entry name" value="C2 domain"/>
    <property type="match status" value="1"/>
</dbReference>
<accession>A0A1X7R761</accession>
<keyword evidence="4 11" id="KW-0443">Lipid metabolism</keyword>
<keyword evidence="6 11" id="KW-0865">Zymogen</keyword>
<comment type="similarity">
    <text evidence="11">Belongs to the phosphatidylserine decarboxylase family. PSD-B subfamily. Eukaryotic type II sub-subfamily.</text>
</comment>
<dbReference type="GO" id="GO:0016540">
    <property type="term" value="P:protein autoprocessing"/>
    <property type="evidence" value="ECO:0007669"/>
    <property type="project" value="UniProtKB-UniRule"/>
</dbReference>
<keyword evidence="10 11" id="KW-0670">Pyruvate</keyword>
<evidence type="ECO:0000313" key="15">
    <source>
        <dbReference type="Proteomes" id="UP000196158"/>
    </source>
</evidence>
<dbReference type="UniPathway" id="UPA00558">
    <property type="reaction ID" value="UER00616"/>
</dbReference>
<evidence type="ECO:0000256" key="5">
    <source>
        <dbReference type="ARBA" id="ARBA00023136"/>
    </source>
</evidence>
<dbReference type="GO" id="GO:0005795">
    <property type="term" value="C:Golgi stack"/>
    <property type="evidence" value="ECO:0007669"/>
    <property type="project" value="UniProtKB-UniRule"/>
</dbReference>
<dbReference type="EC" id="4.1.1.65" evidence="11"/>
<dbReference type="AlphaFoldDB" id="A0A1X7R761"/>
<dbReference type="Pfam" id="PF00168">
    <property type="entry name" value="C2"/>
    <property type="match status" value="2"/>
</dbReference>
<comment type="pathway">
    <text evidence="1">Lipid metabolism.</text>
</comment>
<feature type="compositionally biased region" description="Basic and acidic residues" evidence="12">
    <location>
        <begin position="291"/>
        <end position="310"/>
    </location>
</feature>
<dbReference type="InterPro" id="IPR003817">
    <property type="entry name" value="PS_Dcarbxylase"/>
</dbReference>
<dbReference type="GO" id="GO:0010008">
    <property type="term" value="C:endosome membrane"/>
    <property type="evidence" value="ECO:0007669"/>
    <property type="project" value="UniProtKB-SubCell"/>
</dbReference>
<dbReference type="InterPro" id="IPR033177">
    <property type="entry name" value="PSD-B"/>
</dbReference>
<dbReference type="GO" id="GO:0006646">
    <property type="term" value="P:phosphatidylethanolamine biosynthetic process"/>
    <property type="evidence" value="ECO:0007669"/>
    <property type="project" value="UniProtKB-UniRule"/>
</dbReference>
<comment type="subcellular location">
    <subcellularLocation>
        <location evidence="11">Golgi apparatus membrane</location>
        <topology evidence="11">Peripheral membrane protein</topology>
        <orientation evidence="11">Cytoplasmic side</orientation>
    </subcellularLocation>
    <subcellularLocation>
        <location evidence="11">Endosome membrane</location>
        <topology evidence="11">Peripheral membrane protein</topology>
        <orientation evidence="11">Cytoplasmic side</orientation>
    </subcellularLocation>
</comment>
<dbReference type="InterPro" id="IPR033179">
    <property type="entry name" value="PSD_type2_pro"/>
</dbReference>
<evidence type="ECO:0000256" key="12">
    <source>
        <dbReference type="SAM" id="MobiDB-lite"/>
    </source>
</evidence>
<evidence type="ECO:0000256" key="2">
    <source>
        <dbReference type="ARBA" id="ARBA00022516"/>
    </source>
</evidence>
<comment type="PTM">
    <text evidence="11">Is synthesized initially as an inactive proenzyme. Formation of the active enzyme involves a self-maturation process in which the active site pyruvoyl group is generated from an internal serine residue via an autocatalytic post-translational modification. Two non-identical subunits are generated from the proenzyme in this reaction, and the pyruvate is formed at the N-terminus of the alpha chain, which is derived from the carboxyl end of the proenzyme. The autoendoproteolytic cleavage occurs by a canonical serine protease mechanism, in which the side chain hydroxyl group of the serine supplies its oxygen atom to form the C-terminus of the beta chain, while the remainder of the serine residue undergoes an oxidative deamination to produce ammonia and the pyruvoyl prosthetic group on the alpha chain. During this reaction, the Ser that is part of the protease active site of the proenzyme becomes the pyruvoyl prosthetic group, which constitutes an essential element of the active site of the mature decarboxylase.</text>
</comment>
<evidence type="ECO:0000256" key="4">
    <source>
        <dbReference type="ARBA" id="ARBA00023098"/>
    </source>
</evidence>
<proteinExistence type="inferred from homology"/>
<dbReference type="InterPro" id="IPR000008">
    <property type="entry name" value="C2_dom"/>
</dbReference>
<comment type="subunit">
    <text evidence="11">Heterodimer of a large membrane-associated beta subunit and a small pyruvoyl-containing alpha subunit. Interacts with pstB2. This interaction may be a means to structurally tether the donor membrane (ER) harboring PstB2 to acceptor membranes (Golgi/endosomes) harboring PSD2 during PtdSer transport to the site of PtdEtn synthesis.</text>
</comment>
<keyword evidence="8 11" id="KW-0456">Lyase</keyword>
<dbReference type="CDD" id="cd04039">
    <property type="entry name" value="C2_PSD"/>
    <property type="match status" value="1"/>
</dbReference>
<dbReference type="SMART" id="SM00239">
    <property type="entry name" value="C2"/>
    <property type="match status" value="2"/>
</dbReference>
<dbReference type="PROSITE" id="PS50004">
    <property type="entry name" value="C2"/>
    <property type="match status" value="1"/>
</dbReference>
<reference evidence="14 15" key="1">
    <citation type="submission" date="2017-04" db="EMBL/GenBank/DDBJ databases">
        <authorList>
            <person name="Afonso C.L."/>
            <person name="Miller P.J."/>
            <person name="Scott M.A."/>
            <person name="Spackman E."/>
            <person name="Goraichik I."/>
            <person name="Dimitrov K.M."/>
            <person name="Suarez D.L."/>
            <person name="Swayne D.E."/>
        </authorList>
    </citation>
    <scope>NUCLEOTIDE SEQUENCE [LARGE SCALE GENOMIC DNA]</scope>
</reference>
<comment type="pathway">
    <text evidence="11">Phospholipid metabolism; phosphatidylethanolamine biosynthesis; phosphatidylethanolamine from CDP-diacylglycerol: step 2/2.</text>
</comment>
<feature type="region of interest" description="Disordered" evidence="12">
    <location>
        <begin position="495"/>
        <end position="527"/>
    </location>
</feature>
<dbReference type="PANTHER" id="PTHR10067:SF17">
    <property type="entry name" value="PHOSPHATIDYLSERINE DECARBOXYLASE PROENZYME 2"/>
    <property type="match status" value="1"/>
</dbReference>
<evidence type="ECO:0000256" key="11">
    <source>
        <dbReference type="HAMAP-Rule" id="MF_03209"/>
    </source>
</evidence>
<dbReference type="SUPFAM" id="SSF49562">
    <property type="entry name" value="C2 domain (Calcium/lipid-binding domain, CaLB)"/>
    <property type="match status" value="2"/>
</dbReference>
<feature type="compositionally biased region" description="Low complexity" evidence="12">
    <location>
        <begin position="346"/>
        <end position="361"/>
    </location>
</feature>
<evidence type="ECO:0000259" key="13">
    <source>
        <dbReference type="PROSITE" id="PS50004"/>
    </source>
</evidence>
<keyword evidence="7 11" id="KW-0594">Phospholipid biosynthesis</keyword>
<evidence type="ECO:0000256" key="7">
    <source>
        <dbReference type="ARBA" id="ARBA00023209"/>
    </source>
</evidence>
<comment type="function">
    <text evidence="11">Catalyzes the formation of phosphatidylethanolamine (PtdEtn) from phosphatidylserine (PtdSer). Plays a central role in phospholipid metabolism and in the interorganelle trafficking of phosphatidylserine.</text>
</comment>
<dbReference type="InterPro" id="IPR035892">
    <property type="entry name" value="C2_domain_sf"/>
</dbReference>
<evidence type="ECO:0000256" key="8">
    <source>
        <dbReference type="ARBA" id="ARBA00023239"/>
    </source>
</evidence>
<keyword evidence="11" id="KW-0333">Golgi apparatus</keyword>
<name>A0A1X7R761_9SACH</name>
<dbReference type="STRING" id="1789683.A0A1X7R761"/>
<evidence type="ECO:0000256" key="6">
    <source>
        <dbReference type="ARBA" id="ARBA00023145"/>
    </source>
</evidence>
<feature type="chain" id="PRO_5023541287" description="Phosphatidylserine decarboxylase 2 beta chain" evidence="11">
    <location>
        <begin position="1"/>
        <end position="1120"/>
    </location>
</feature>
<feature type="region of interest" description="Disordered" evidence="12">
    <location>
        <begin position="288"/>
        <end position="310"/>
    </location>
</feature>
<dbReference type="GO" id="GO:0004609">
    <property type="term" value="F:phosphatidylserine decarboxylase activity"/>
    <property type="evidence" value="ECO:0007669"/>
    <property type="project" value="UniProtKB-UniRule"/>
</dbReference>
<keyword evidence="2 11" id="KW-0444">Lipid biosynthesis</keyword>
<evidence type="ECO:0000313" key="14">
    <source>
        <dbReference type="EMBL" id="SMN21451.1"/>
    </source>
</evidence>
<dbReference type="NCBIfam" id="TIGR00163">
    <property type="entry name" value="PS_decarb"/>
    <property type="match status" value="1"/>
</dbReference>
<keyword evidence="3 11" id="KW-0210">Decarboxylase</keyword>
<comment type="cofactor">
    <cofactor evidence="11">
        <name>pyruvate</name>
        <dbReference type="ChEBI" id="CHEBI:15361"/>
    </cofactor>
    <text evidence="11">Binds 1 pyruvoyl group covalently per subunit.</text>
</comment>
<sequence>MRIIPGKRQKKKKNTKQPNLNLAVRISYAKHVDLIDNFQCNPICFVTTNTFYTKRTAKLKNSNTHWNQILKLKLPRTPQSDLLRVIVFDALPTMAPTTTASTPPLSNTSSVTSMASMTSSFGGGSQQLYGRSSTTIPNSMMVSNASIPDYHDSSDPVHHHNTGVDHLNIQHTYSNQSLDHSNPDHYKRHVTSNYLYIGEVQLSLLDLFKKKGSKNSYNFSLAPEWYTLYDKKREKEQHDSGVNMKYPVGEIFLGFSLTTNDKNYSTIEAYNSWKSKLFNTMSIPLISPKGKSNDKSQEREQIRNRSRTISDPRLESLNVLKMCEVPPSAVTDSELGPSLSDPHLRSQTSLSSSSGSSSCSSVSSYDSFETKPYITSSTSNINDVSMEGLIENFELLSDVIASPDSEEQPINGAHNINNIDLASIASVLDEYDVVLPEDINSSKIPNIDLLLNGDMIPEVESAIDVDEENLLGENDGDENRMYKIKDKANSSISFNSENIDKGYEDDDERSMSGDDSSENDDQANDQNGLIFRPTVKKLIRMRRNTKSYKERITRKVETTFQVSKKQHSLGVMFTEFVSITDLPPLKSKLSRTFDMDPFIVASFGRKVFKTSWRKHTLNPTFGESAAFEVFPNEKNFSFHFRVLDKDSFTFNDEVAEYDLPWTDMIEKLQNKDPSKWTDFDLPMKLLVKKDSTRYTQPILHLRMRFMPYMTLKNTFWKYAVLRSTIKQNFDMCDLMLFLDKLGSFTDKDVLEFFARFSKNPWSGDYISKIQLIEGLQNWKKSAEFKNVWRCPKCFKSRKKSNNVLKSKLMIENDLITHFAICSFSHSNKTLKPSYVSSEFASKRWFSKVLIKLTYGKYALGSNNANILVQDRDTGIIIEEKISAHVKFGMRIIYNGRGTETKKFKNLLKNMSIRQGKKFDDPASVKQIEPFIKFHSLDVSQCLDTDYKTFNEFFFRKLKPGSRTIEGEDSQVMVSCADSRCTVFDTIAKSKEIWIKGSKFSIDKLTGDYKLDKCNEKNTSIAIFRLAPQDYHRFHSPCDGIMGKPVYIDGEYYTVNPMAIRSGLDVFGENIRVVIPIHSKEFGTFLFIPVGAMMVGSVILTCKEGDSVKRGNELGYFKFGGSTIILIIPKGAIQFDSDIAKNSKEGIETLVKVGMSVGHVPGIKEHKRKAVRIVNPSQLERIKRTISVDEEHVNKYHNVSWEFKEIEKFMNQDYGEEDVESKIIDTDSPY</sequence>